<dbReference type="InterPro" id="IPR016883">
    <property type="entry name" value="UCP028431"/>
</dbReference>
<dbReference type="Pfam" id="PF10091">
    <property type="entry name" value="Glycoamylase"/>
    <property type="match status" value="1"/>
</dbReference>
<keyword evidence="3" id="KW-1185">Reference proteome</keyword>
<sequence>MQFHNMKIFKFLLSATIIFSISCKNTETDKDESDLIAKNEQFEKLEGEALLDAVESQTLKYFWDYAEPNSGMARERYHPDGNYPQNDKNIVTTGGTGFGLMALIAGIDRNYIPREEAVNRLDKIADFLASADRYHGAWSHWIDGETGKTKAFGKKDNGGDLVETSFLAQGFIVTREYLKDGNEQEKLVAAKYDELWKGIDWKWYTNNKEVLYWHWSPDYNWEMNFPLEGYNETLITYIMAAASPTHAISPVAYHKGWARSGNIRSDKTKFELPLILQHNGATEYGGPLFWAHYSYLGLNPKGLSDQYADYWDLNVNHSKIDYLYCVENPKNFEGYGKNVWGLTASYTKNQDNTIGYTAHSPTNDSGVISPTAAISSIPYTPEESLRAMSYFYNDLHELTWGPAGFYDAFSLEGEDWVAPRYLAIDQGPMLVMIENYRSGLIWDLFMGADEVKLGLDKLGFKY</sequence>
<gene>
    <name evidence="2" type="ORF">BC962_0828</name>
</gene>
<dbReference type="Proteomes" id="UP000276282">
    <property type="component" value="Unassembled WGS sequence"/>
</dbReference>
<dbReference type="InterPro" id="IPR019282">
    <property type="entry name" value="Glycoamylase-like_cons_dom"/>
</dbReference>
<evidence type="ECO:0000313" key="3">
    <source>
        <dbReference type="Proteomes" id="UP000276282"/>
    </source>
</evidence>
<accession>A0A495PYX7</accession>
<protein>
    <recommendedName>
        <fullName evidence="1">Glycoamylase-like domain-containing protein</fullName>
    </recommendedName>
</protein>
<dbReference type="PIRSF" id="PIRSF028431">
    <property type="entry name" value="UCP028431"/>
    <property type="match status" value="1"/>
</dbReference>
<dbReference type="EMBL" id="RBLG01000001">
    <property type="protein sequence ID" value="RKS55856.1"/>
    <property type="molecule type" value="Genomic_DNA"/>
</dbReference>
<evidence type="ECO:0000259" key="1">
    <source>
        <dbReference type="Pfam" id="PF10091"/>
    </source>
</evidence>
<comment type="caution">
    <text evidence="2">The sequence shown here is derived from an EMBL/GenBank/DDBJ whole genome shotgun (WGS) entry which is preliminary data.</text>
</comment>
<dbReference type="AlphaFoldDB" id="A0A495PYX7"/>
<dbReference type="Gene3D" id="1.50.10.140">
    <property type="match status" value="1"/>
</dbReference>
<reference evidence="2 3" key="1">
    <citation type="submission" date="2018-10" db="EMBL/GenBank/DDBJ databases">
        <title>Genomic Encyclopedia of Archaeal and Bacterial Type Strains, Phase II (KMG-II): from individual species to whole genera.</title>
        <authorList>
            <person name="Goeker M."/>
        </authorList>
    </citation>
    <scope>NUCLEOTIDE SEQUENCE [LARGE SCALE GENOMIC DNA]</scope>
    <source>
        <strain evidence="2 3">DSM 19839</strain>
    </source>
</reference>
<proteinExistence type="predicted"/>
<dbReference type="PROSITE" id="PS51257">
    <property type="entry name" value="PROKAR_LIPOPROTEIN"/>
    <property type="match status" value="1"/>
</dbReference>
<organism evidence="2 3">
    <name type="scientific">Gillisia mitskevichiae</name>
    <dbReference type="NCBI Taxonomy" id="270921"/>
    <lineage>
        <taxon>Bacteria</taxon>
        <taxon>Pseudomonadati</taxon>
        <taxon>Bacteroidota</taxon>
        <taxon>Flavobacteriia</taxon>
        <taxon>Flavobacteriales</taxon>
        <taxon>Flavobacteriaceae</taxon>
        <taxon>Gillisia</taxon>
    </lineage>
</organism>
<feature type="domain" description="Glycoamylase-like" evidence="1">
    <location>
        <begin position="224"/>
        <end position="446"/>
    </location>
</feature>
<name>A0A495PYX7_9FLAO</name>
<evidence type="ECO:0000313" key="2">
    <source>
        <dbReference type="EMBL" id="RKS55856.1"/>
    </source>
</evidence>